<name>A0A917WUN9_9ACTN</name>
<keyword evidence="2" id="KW-0732">Signal</keyword>
<dbReference type="EMBL" id="BMNB01000006">
    <property type="protein sequence ID" value="GGM33978.1"/>
    <property type="molecule type" value="Genomic_DNA"/>
</dbReference>
<evidence type="ECO:0000313" key="5">
    <source>
        <dbReference type="Proteomes" id="UP000608890"/>
    </source>
</evidence>
<gene>
    <name evidence="4" type="ORF">GCM10011608_18050</name>
</gene>
<sequence length="403" mass="42416">MTAARPARAAVPAARRLVAAFLTGVLAFGVAGCDDGSESEAQTIRIGMLTVLEGSLQAPGSELRDGFQLYLDMRGGRLGGHPAELVVGDEGYDPKVAVESATKLLEQDKVSAVTGMINGGSVAAIHPLTNKHKVPIVGGLGRPALTDVAYVWHTNLISVEPGVAMAPFVKQQVKRGSVYAIGPDFQSGRDELRGFAETFTELGGRLANPTGKPVFSPFPVTEDFGPYLDEIAESGAAAIYCFFDAQNAITFVKQYAKSKVSHLPLYAAGFVTEPASLPEQGDAAEGIYNGLNYSPDLDNAANREFVAAWNAAYPGRVPTSVVMASYDAAAVLDRAIAAAGTNPSPDAINTAIGGLGQLTSPRGPWQFAKTTHAPIQKWYLRQVRRDGRALTNVVVSELATLGG</sequence>
<dbReference type="PANTHER" id="PTHR30483">
    <property type="entry name" value="LEUCINE-SPECIFIC-BINDING PROTEIN"/>
    <property type="match status" value="1"/>
</dbReference>
<dbReference type="Gene3D" id="3.40.50.2300">
    <property type="match status" value="2"/>
</dbReference>
<reference evidence="4" key="1">
    <citation type="journal article" date="2014" name="Int. J. Syst. Evol. Microbiol.">
        <title>Complete genome sequence of Corynebacterium casei LMG S-19264T (=DSM 44701T), isolated from a smear-ripened cheese.</title>
        <authorList>
            <consortium name="US DOE Joint Genome Institute (JGI-PGF)"/>
            <person name="Walter F."/>
            <person name="Albersmeier A."/>
            <person name="Kalinowski J."/>
            <person name="Ruckert C."/>
        </authorList>
    </citation>
    <scope>NUCLEOTIDE SEQUENCE</scope>
    <source>
        <strain evidence="4">CGMCC 4.7312</strain>
    </source>
</reference>
<dbReference type="AlphaFoldDB" id="A0A917WUN9"/>
<dbReference type="PANTHER" id="PTHR30483:SF6">
    <property type="entry name" value="PERIPLASMIC BINDING PROTEIN OF ABC TRANSPORTER FOR NATURAL AMINO ACIDS"/>
    <property type="match status" value="1"/>
</dbReference>
<proteinExistence type="inferred from homology"/>
<dbReference type="PROSITE" id="PS51257">
    <property type="entry name" value="PROKAR_LIPOPROTEIN"/>
    <property type="match status" value="1"/>
</dbReference>
<dbReference type="Proteomes" id="UP000608890">
    <property type="component" value="Unassembled WGS sequence"/>
</dbReference>
<organism evidence="4 5">
    <name type="scientific">Micromonospora sonchi</name>
    <dbReference type="NCBI Taxonomy" id="1763543"/>
    <lineage>
        <taxon>Bacteria</taxon>
        <taxon>Bacillati</taxon>
        <taxon>Actinomycetota</taxon>
        <taxon>Actinomycetes</taxon>
        <taxon>Micromonosporales</taxon>
        <taxon>Micromonosporaceae</taxon>
        <taxon>Micromonospora</taxon>
    </lineage>
</organism>
<evidence type="ECO:0000313" key="4">
    <source>
        <dbReference type="EMBL" id="GGM33978.1"/>
    </source>
</evidence>
<protein>
    <recommendedName>
        <fullName evidence="3">Leucine-binding protein domain-containing protein</fullName>
    </recommendedName>
</protein>
<evidence type="ECO:0000256" key="1">
    <source>
        <dbReference type="ARBA" id="ARBA00010062"/>
    </source>
</evidence>
<evidence type="ECO:0000256" key="2">
    <source>
        <dbReference type="ARBA" id="ARBA00022729"/>
    </source>
</evidence>
<dbReference type="InterPro" id="IPR028082">
    <property type="entry name" value="Peripla_BP_I"/>
</dbReference>
<dbReference type="RefSeq" id="WP_229705771.1">
    <property type="nucleotide sequence ID" value="NZ_BMNB01000006.1"/>
</dbReference>
<reference evidence="4" key="2">
    <citation type="submission" date="2020-09" db="EMBL/GenBank/DDBJ databases">
        <authorList>
            <person name="Sun Q."/>
            <person name="Zhou Y."/>
        </authorList>
    </citation>
    <scope>NUCLEOTIDE SEQUENCE</scope>
    <source>
        <strain evidence="4">CGMCC 4.7312</strain>
    </source>
</reference>
<dbReference type="Pfam" id="PF13458">
    <property type="entry name" value="Peripla_BP_6"/>
    <property type="match status" value="1"/>
</dbReference>
<dbReference type="SUPFAM" id="SSF53822">
    <property type="entry name" value="Periplasmic binding protein-like I"/>
    <property type="match status" value="1"/>
</dbReference>
<comment type="similarity">
    <text evidence="1">Belongs to the leucine-binding protein family.</text>
</comment>
<dbReference type="InterPro" id="IPR028081">
    <property type="entry name" value="Leu-bd"/>
</dbReference>
<feature type="domain" description="Leucine-binding protein" evidence="3">
    <location>
        <begin position="43"/>
        <end position="387"/>
    </location>
</feature>
<dbReference type="CDD" id="cd20014">
    <property type="entry name" value="PBP1_RPA0668_benzoate-like"/>
    <property type="match status" value="1"/>
</dbReference>
<keyword evidence="5" id="KW-1185">Reference proteome</keyword>
<accession>A0A917WUN9</accession>
<evidence type="ECO:0000259" key="3">
    <source>
        <dbReference type="Pfam" id="PF13458"/>
    </source>
</evidence>
<dbReference type="InterPro" id="IPR051010">
    <property type="entry name" value="BCAA_transport"/>
</dbReference>
<comment type="caution">
    <text evidence="4">The sequence shown here is derived from an EMBL/GenBank/DDBJ whole genome shotgun (WGS) entry which is preliminary data.</text>
</comment>